<dbReference type="EMBL" id="FOWZ01000004">
    <property type="protein sequence ID" value="SFP31395.1"/>
    <property type="molecule type" value="Genomic_DNA"/>
</dbReference>
<dbReference type="CDD" id="cd00075">
    <property type="entry name" value="HATPase"/>
    <property type="match status" value="1"/>
</dbReference>
<dbReference type="InterPro" id="IPR003661">
    <property type="entry name" value="HisK_dim/P_dom"/>
</dbReference>
<dbReference type="GO" id="GO:0005524">
    <property type="term" value="F:ATP binding"/>
    <property type="evidence" value="ECO:0007669"/>
    <property type="project" value="UniProtKB-KW"/>
</dbReference>
<feature type="transmembrane region" description="Helical" evidence="13">
    <location>
        <begin position="37"/>
        <end position="65"/>
    </location>
</feature>
<dbReference type="InterPro" id="IPR025201">
    <property type="entry name" value="KdpD_TM"/>
</dbReference>
<proteinExistence type="predicted"/>
<reference evidence="16" key="1">
    <citation type="submission" date="2016-10" db="EMBL/GenBank/DDBJ databases">
        <authorList>
            <person name="Varghese N."/>
            <person name="Submissions S."/>
        </authorList>
    </citation>
    <scope>NUCLEOTIDE SEQUENCE [LARGE SCALE GENOMIC DNA]</scope>
    <source>
        <strain evidence="16">CGMCC 1.7715</strain>
    </source>
</reference>
<keyword evidence="6 13" id="KW-0812">Transmembrane</keyword>
<name>A0A1I5PBF8_9SPHN</name>
<keyword evidence="7" id="KW-0547">Nucleotide-binding</keyword>
<keyword evidence="9" id="KW-0067">ATP-binding</keyword>
<dbReference type="Pfam" id="PF00512">
    <property type="entry name" value="HisKA"/>
    <property type="match status" value="1"/>
</dbReference>
<evidence type="ECO:0000256" key="8">
    <source>
        <dbReference type="ARBA" id="ARBA00022777"/>
    </source>
</evidence>
<accession>A0A1I5PBF8</accession>
<dbReference type="Gene3D" id="1.10.287.130">
    <property type="match status" value="1"/>
</dbReference>
<dbReference type="Pfam" id="PF02518">
    <property type="entry name" value="HATPase_c"/>
    <property type="match status" value="1"/>
</dbReference>
<protein>
    <recommendedName>
        <fullName evidence="3">histidine kinase</fullName>
        <ecNumber evidence="3">2.7.13.3</ecNumber>
    </recommendedName>
</protein>
<dbReference type="InterPro" id="IPR004358">
    <property type="entry name" value="Sig_transdc_His_kin-like_C"/>
</dbReference>
<evidence type="ECO:0000259" key="14">
    <source>
        <dbReference type="PROSITE" id="PS50109"/>
    </source>
</evidence>
<dbReference type="Proteomes" id="UP000199331">
    <property type="component" value="Unassembled WGS sequence"/>
</dbReference>
<evidence type="ECO:0000256" key="4">
    <source>
        <dbReference type="ARBA" id="ARBA00022553"/>
    </source>
</evidence>
<evidence type="ECO:0000256" key="7">
    <source>
        <dbReference type="ARBA" id="ARBA00022741"/>
    </source>
</evidence>
<dbReference type="RefSeq" id="WP_090481714.1">
    <property type="nucleotide sequence ID" value="NZ_FOWZ01000004.1"/>
</dbReference>
<feature type="transmembrane region" description="Helical" evidence="13">
    <location>
        <begin position="6"/>
        <end position="25"/>
    </location>
</feature>
<evidence type="ECO:0000256" key="10">
    <source>
        <dbReference type="ARBA" id="ARBA00022989"/>
    </source>
</evidence>
<evidence type="ECO:0000256" key="5">
    <source>
        <dbReference type="ARBA" id="ARBA00022679"/>
    </source>
</evidence>
<dbReference type="SMART" id="SM00387">
    <property type="entry name" value="HATPase_c"/>
    <property type="match status" value="1"/>
</dbReference>
<dbReference type="PROSITE" id="PS50109">
    <property type="entry name" value="HIS_KIN"/>
    <property type="match status" value="1"/>
</dbReference>
<dbReference type="InterPro" id="IPR005467">
    <property type="entry name" value="His_kinase_dom"/>
</dbReference>
<dbReference type="AlphaFoldDB" id="A0A1I5PBF8"/>
<dbReference type="SUPFAM" id="SSF55874">
    <property type="entry name" value="ATPase domain of HSP90 chaperone/DNA topoisomerase II/histidine kinase"/>
    <property type="match status" value="1"/>
</dbReference>
<evidence type="ECO:0000256" key="12">
    <source>
        <dbReference type="ARBA" id="ARBA00023136"/>
    </source>
</evidence>
<evidence type="ECO:0000256" key="3">
    <source>
        <dbReference type="ARBA" id="ARBA00012438"/>
    </source>
</evidence>
<dbReference type="InterPro" id="IPR036890">
    <property type="entry name" value="HATPase_C_sf"/>
</dbReference>
<dbReference type="Gene3D" id="1.20.120.620">
    <property type="entry name" value="Backbone structure of the membrane domain of e. Coli histidine kinase receptor kdpd"/>
    <property type="match status" value="1"/>
</dbReference>
<dbReference type="EC" id="2.7.13.3" evidence="3"/>
<sequence length="490" mass="53655">MRKNFSPGWLLDCILFVVATAGTHLAQVADRPITAVLVYLVGVILIAVHSGVYAALIAAFAASFVYNFLLSEPVFEFGVTTVDEAVPLIAFNATALITGTLVGRLRDTANKASRAQSETAFLLTISDRLQRAVKVEEIETTLRQILPTQGVSSVHIYLAQGDFYVRPGSGEVIMDRLAPLMEGVAQGDAEKSLILELAGARGTLGLARFRLTDLIEDRPRLPDLKSISALIALAIERCILLDEVAENRAQARSETLKDTLLSSVSHDLRTPITVIEAAAGALVSPKIRLPEAERVTLLETIIEQCHRLDRYTGELLNVGQIQAGLTSTSTQVVDLRELSTLAIRQLRTLHPDITIERQYDEDPVLVDANPSLIEQAIFNLLDNARKYGLNQTVSLGVRTDGELAELTVTDQGRGIDDRDKKRMFERFFKGNHNGNHEGSGLGLYIAKGFVESCGGQIDVVSPVEEGRGTRIELRFPLCKDRSHPPEDQSR</sequence>
<dbReference type="GO" id="GO:0000155">
    <property type="term" value="F:phosphorelay sensor kinase activity"/>
    <property type="evidence" value="ECO:0007669"/>
    <property type="project" value="InterPro"/>
</dbReference>
<dbReference type="STRING" id="604088.SAMN04488060_2289"/>
<gene>
    <name evidence="15" type="ORF">SAMN04488060_2289</name>
</gene>
<evidence type="ECO:0000256" key="1">
    <source>
        <dbReference type="ARBA" id="ARBA00000085"/>
    </source>
</evidence>
<evidence type="ECO:0000256" key="6">
    <source>
        <dbReference type="ARBA" id="ARBA00022692"/>
    </source>
</evidence>
<dbReference type="InterPro" id="IPR052023">
    <property type="entry name" value="Histidine_kinase_KdpD"/>
</dbReference>
<dbReference type="GO" id="GO:0005886">
    <property type="term" value="C:plasma membrane"/>
    <property type="evidence" value="ECO:0007669"/>
    <property type="project" value="TreeGrafter"/>
</dbReference>
<organism evidence="15 16">
    <name type="scientific">Qipengyuania nanhaisediminis</name>
    <dbReference type="NCBI Taxonomy" id="604088"/>
    <lineage>
        <taxon>Bacteria</taxon>
        <taxon>Pseudomonadati</taxon>
        <taxon>Pseudomonadota</taxon>
        <taxon>Alphaproteobacteria</taxon>
        <taxon>Sphingomonadales</taxon>
        <taxon>Erythrobacteraceae</taxon>
        <taxon>Qipengyuania</taxon>
    </lineage>
</organism>
<keyword evidence="5" id="KW-0808">Transferase</keyword>
<comment type="catalytic activity">
    <reaction evidence="1">
        <text>ATP + protein L-histidine = ADP + protein N-phospho-L-histidine.</text>
        <dbReference type="EC" id="2.7.13.3"/>
    </reaction>
</comment>
<keyword evidence="11" id="KW-0902">Two-component regulatory system</keyword>
<dbReference type="Pfam" id="PF13493">
    <property type="entry name" value="DUF4118"/>
    <property type="match status" value="1"/>
</dbReference>
<evidence type="ECO:0000256" key="13">
    <source>
        <dbReference type="SAM" id="Phobius"/>
    </source>
</evidence>
<comment type="subcellular location">
    <subcellularLocation>
        <location evidence="2">Membrane</location>
        <topology evidence="2">Multi-pass membrane protein</topology>
    </subcellularLocation>
</comment>
<dbReference type="PANTHER" id="PTHR45569">
    <property type="entry name" value="SENSOR PROTEIN KDPD"/>
    <property type="match status" value="1"/>
</dbReference>
<keyword evidence="16" id="KW-1185">Reference proteome</keyword>
<dbReference type="InterPro" id="IPR003594">
    <property type="entry name" value="HATPase_dom"/>
</dbReference>
<dbReference type="InterPro" id="IPR036097">
    <property type="entry name" value="HisK_dim/P_sf"/>
</dbReference>
<evidence type="ECO:0000256" key="11">
    <source>
        <dbReference type="ARBA" id="ARBA00023012"/>
    </source>
</evidence>
<keyword evidence="12 13" id="KW-0472">Membrane</keyword>
<dbReference type="Gene3D" id="3.30.565.10">
    <property type="entry name" value="Histidine kinase-like ATPase, C-terminal domain"/>
    <property type="match status" value="1"/>
</dbReference>
<dbReference type="InterPro" id="IPR038318">
    <property type="entry name" value="KdpD_sf"/>
</dbReference>
<dbReference type="SMART" id="SM00388">
    <property type="entry name" value="HisKA"/>
    <property type="match status" value="1"/>
</dbReference>
<evidence type="ECO:0000313" key="15">
    <source>
        <dbReference type="EMBL" id="SFP31395.1"/>
    </source>
</evidence>
<dbReference type="PANTHER" id="PTHR45569:SF1">
    <property type="entry name" value="SENSOR PROTEIN KDPD"/>
    <property type="match status" value="1"/>
</dbReference>
<feature type="domain" description="Histidine kinase" evidence="14">
    <location>
        <begin position="263"/>
        <end position="479"/>
    </location>
</feature>
<keyword evidence="8 15" id="KW-0418">Kinase</keyword>
<dbReference type="PRINTS" id="PR00344">
    <property type="entry name" value="BCTRLSENSOR"/>
</dbReference>
<dbReference type="CDD" id="cd00082">
    <property type="entry name" value="HisKA"/>
    <property type="match status" value="1"/>
</dbReference>
<dbReference type="OrthoDB" id="9806130at2"/>
<evidence type="ECO:0000313" key="16">
    <source>
        <dbReference type="Proteomes" id="UP000199331"/>
    </source>
</evidence>
<evidence type="ECO:0000256" key="2">
    <source>
        <dbReference type="ARBA" id="ARBA00004141"/>
    </source>
</evidence>
<evidence type="ECO:0000256" key="9">
    <source>
        <dbReference type="ARBA" id="ARBA00022840"/>
    </source>
</evidence>
<dbReference type="SUPFAM" id="SSF47384">
    <property type="entry name" value="Homodimeric domain of signal transducing histidine kinase"/>
    <property type="match status" value="1"/>
</dbReference>
<keyword evidence="10 13" id="KW-1133">Transmembrane helix</keyword>
<keyword evidence="4" id="KW-0597">Phosphoprotein</keyword>